<comment type="caution">
    <text evidence="2">The sequence shown here is derived from an EMBL/GenBank/DDBJ whole genome shotgun (WGS) entry which is preliminary data.</text>
</comment>
<reference evidence="3" key="1">
    <citation type="submission" date="2017-09" db="EMBL/GenBank/DDBJ databases">
        <title>Depth-based differentiation of microbial function through sediment-hosted aquifers and enrichment of novel symbionts in the deep terrestrial subsurface.</title>
        <authorList>
            <person name="Probst A.J."/>
            <person name="Ladd B."/>
            <person name="Jarett J.K."/>
            <person name="Geller-Mcgrath D.E."/>
            <person name="Sieber C.M.K."/>
            <person name="Emerson J.B."/>
            <person name="Anantharaman K."/>
            <person name="Thomas B.C."/>
            <person name="Malmstrom R."/>
            <person name="Stieglmeier M."/>
            <person name="Klingl A."/>
            <person name="Woyke T."/>
            <person name="Ryan C.M."/>
            <person name="Banfield J.F."/>
        </authorList>
    </citation>
    <scope>NUCLEOTIDE SEQUENCE [LARGE SCALE GENOMIC DNA]</scope>
</reference>
<keyword evidence="1" id="KW-0472">Membrane</keyword>
<proteinExistence type="predicted"/>
<evidence type="ECO:0000313" key="2">
    <source>
        <dbReference type="EMBL" id="PIR71733.1"/>
    </source>
</evidence>
<dbReference type="InterPro" id="IPR036249">
    <property type="entry name" value="Thioredoxin-like_sf"/>
</dbReference>
<dbReference type="PANTHER" id="PTHR34573">
    <property type="entry name" value="VKC DOMAIN-CONTAINING PROTEIN"/>
    <property type="match status" value="1"/>
</dbReference>
<protein>
    <recommendedName>
        <fullName evidence="4">Thioredoxin domain-containing protein</fullName>
    </recommendedName>
</protein>
<evidence type="ECO:0008006" key="4">
    <source>
        <dbReference type="Google" id="ProtNLM"/>
    </source>
</evidence>
<dbReference type="SUPFAM" id="SSF52833">
    <property type="entry name" value="Thioredoxin-like"/>
    <property type="match status" value="1"/>
</dbReference>
<dbReference type="EMBL" id="PFCK01000025">
    <property type="protein sequence ID" value="PIR71733.1"/>
    <property type="molecule type" value="Genomic_DNA"/>
</dbReference>
<keyword evidence="1" id="KW-1133">Transmembrane helix</keyword>
<name>A0A2H0TJK8_9BACT</name>
<evidence type="ECO:0000256" key="1">
    <source>
        <dbReference type="SAM" id="Phobius"/>
    </source>
</evidence>
<evidence type="ECO:0000313" key="3">
    <source>
        <dbReference type="Proteomes" id="UP000228909"/>
    </source>
</evidence>
<dbReference type="PANTHER" id="PTHR34573:SF1">
    <property type="entry name" value="VITAMIN K EPOXIDE REDUCTASE DOMAIN-CONTAINING PROTEIN"/>
    <property type="match status" value="1"/>
</dbReference>
<sequence>MVEKLSKNLIAIAIVIAGVLIAGTIFYINREKGEKITGFLTAQQAAEKTINFINQYLVEKGMVVSLLNVTEERGLYKISFKAGEEQYDSYVTKDGKLLFFQGIDMERGVSETQPTEEKTEGEEKFSEEQLETLAKCLSEKGAKFYGSSGCGWCKKQKEVFGEAAQYLPYIECVDEETRKMTSQCQEAGIQGFPTWEFFGEKKSGFKTPEELSQLADCPL</sequence>
<feature type="transmembrane region" description="Helical" evidence="1">
    <location>
        <begin position="9"/>
        <end position="28"/>
    </location>
</feature>
<organism evidence="2 3">
    <name type="scientific">Candidatus Nealsonbacteria bacterium CG10_big_fil_rev_8_21_14_0_10_37_25</name>
    <dbReference type="NCBI Taxonomy" id="1974711"/>
    <lineage>
        <taxon>Bacteria</taxon>
        <taxon>Candidatus Nealsoniibacteriota</taxon>
    </lineage>
</organism>
<dbReference type="Proteomes" id="UP000228909">
    <property type="component" value="Unassembled WGS sequence"/>
</dbReference>
<dbReference type="Gene3D" id="3.40.30.10">
    <property type="entry name" value="Glutaredoxin"/>
    <property type="match status" value="1"/>
</dbReference>
<gene>
    <name evidence="2" type="ORF">COU43_00925</name>
</gene>
<keyword evidence="1" id="KW-0812">Transmembrane</keyword>
<accession>A0A2H0TJK8</accession>
<dbReference type="AlphaFoldDB" id="A0A2H0TJK8"/>